<gene>
    <name evidence="1" type="ORF">UFOVP603_1</name>
</gene>
<sequence>DMLNKRPLVCFTDTDGKYVVLGGNMRLKACNELKLTEVPIILADEWTEEQKDEFLIKDNVGFGEWDWDDLANEWDVEKLEEWGLDLIGFDLNADELGTEFSLPEGDKAPFQQMTFTLADEQAEQIKNAISDIKETEEYKYAETMGNENSNGNALYLIIMQWAEQRK</sequence>
<name>A0A6J5N4P7_9CAUD</name>
<proteinExistence type="predicted"/>
<protein>
    <submittedName>
        <fullName evidence="1">ParB/Sulfiredoxin</fullName>
    </submittedName>
</protein>
<reference evidence="1" key="1">
    <citation type="submission" date="2020-04" db="EMBL/GenBank/DDBJ databases">
        <authorList>
            <person name="Chiriac C."/>
            <person name="Salcher M."/>
            <person name="Ghai R."/>
            <person name="Kavagutti S V."/>
        </authorList>
    </citation>
    <scope>NUCLEOTIDE SEQUENCE</scope>
</reference>
<dbReference type="Gene3D" id="3.90.1530.10">
    <property type="entry name" value="Conserved hypothetical protein from pyrococcus furiosus pfu- 392566-001, ParB domain"/>
    <property type="match status" value="1"/>
</dbReference>
<feature type="non-terminal residue" evidence="1">
    <location>
        <position position="1"/>
    </location>
</feature>
<organism evidence="1">
    <name type="scientific">uncultured Caudovirales phage</name>
    <dbReference type="NCBI Taxonomy" id="2100421"/>
    <lineage>
        <taxon>Viruses</taxon>
        <taxon>Duplodnaviria</taxon>
        <taxon>Heunggongvirae</taxon>
        <taxon>Uroviricota</taxon>
        <taxon>Caudoviricetes</taxon>
        <taxon>Peduoviridae</taxon>
        <taxon>Maltschvirus</taxon>
        <taxon>Maltschvirus maltsch</taxon>
    </lineage>
</organism>
<accession>A0A6J5N4P7</accession>
<dbReference type="SUPFAM" id="SSF110849">
    <property type="entry name" value="ParB/Sulfiredoxin"/>
    <property type="match status" value="1"/>
</dbReference>
<dbReference type="EMBL" id="LR796578">
    <property type="protein sequence ID" value="CAB4152273.1"/>
    <property type="molecule type" value="Genomic_DNA"/>
</dbReference>
<dbReference type="InterPro" id="IPR036086">
    <property type="entry name" value="ParB/Sulfiredoxin_sf"/>
</dbReference>
<evidence type="ECO:0000313" key="1">
    <source>
        <dbReference type="EMBL" id="CAB4152273.1"/>
    </source>
</evidence>